<reference evidence="2 3" key="1">
    <citation type="submission" date="2017-07" db="EMBL/GenBank/DDBJ databases">
        <title>First draft Genome Sequence of Nocardia cerradoensis isolated from human infection.</title>
        <authorList>
            <person name="Carrasco G."/>
        </authorList>
    </citation>
    <scope>NUCLEOTIDE SEQUENCE [LARGE SCALE GENOMIC DNA]</scope>
    <source>
        <strain evidence="2 3">CNM20130759</strain>
    </source>
</reference>
<accession>A0A231H3R5</accession>
<evidence type="ECO:0000256" key="1">
    <source>
        <dbReference type="SAM" id="Phobius"/>
    </source>
</evidence>
<evidence type="ECO:0000313" key="3">
    <source>
        <dbReference type="Proteomes" id="UP000215506"/>
    </source>
</evidence>
<gene>
    <name evidence="2" type="ORF">B7C42_04367</name>
</gene>
<proteinExistence type="predicted"/>
<dbReference type="RefSeq" id="WP_306304678.1">
    <property type="nucleotide sequence ID" value="NZ_JAAXOR010000001.1"/>
</dbReference>
<dbReference type="AlphaFoldDB" id="A0A231H3R5"/>
<name>A0A231H3R5_9NOCA</name>
<keyword evidence="1" id="KW-0812">Transmembrane</keyword>
<protein>
    <submittedName>
        <fullName evidence="2">Uncharacterized protein</fullName>
    </submittedName>
</protein>
<organism evidence="2 3">
    <name type="scientific">Nocardia cerradoensis</name>
    <dbReference type="NCBI Taxonomy" id="85688"/>
    <lineage>
        <taxon>Bacteria</taxon>
        <taxon>Bacillati</taxon>
        <taxon>Actinomycetota</taxon>
        <taxon>Actinomycetes</taxon>
        <taxon>Mycobacteriales</taxon>
        <taxon>Nocardiaceae</taxon>
        <taxon>Nocardia</taxon>
    </lineage>
</organism>
<sequence>MRGAAIVLAYKQMPADVIEPIMQLINWLLWCVLLLCLAWMIISAGRLWSAMRDDMAVNDASHGIVMSLIGAIVASSASAIALTLLPA</sequence>
<keyword evidence="1" id="KW-0472">Membrane</keyword>
<feature type="transmembrane region" description="Helical" evidence="1">
    <location>
        <begin position="21"/>
        <end position="42"/>
    </location>
</feature>
<comment type="caution">
    <text evidence="2">The sequence shown here is derived from an EMBL/GenBank/DDBJ whole genome shotgun (WGS) entry which is preliminary data.</text>
</comment>
<evidence type="ECO:0000313" key="2">
    <source>
        <dbReference type="EMBL" id="OXR43500.1"/>
    </source>
</evidence>
<keyword evidence="3" id="KW-1185">Reference proteome</keyword>
<feature type="transmembrane region" description="Helical" evidence="1">
    <location>
        <begin position="62"/>
        <end position="85"/>
    </location>
</feature>
<dbReference type="Proteomes" id="UP000215506">
    <property type="component" value="Unassembled WGS sequence"/>
</dbReference>
<dbReference type="EMBL" id="NGAF01000009">
    <property type="protein sequence ID" value="OXR43500.1"/>
    <property type="molecule type" value="Genomic_DNA"/>
</dbReference>
<keyword evidence="1" id="KW-1133">Transmembrane helix</keyword>